<evidence type="ECO:0000313" key="3">
    <source>
        <dbReference type="Proteomes" id="UP000828390"/>
    </source>
</evidence>
<dbReference type="PROSITE" id="PS50041">
    <property type="entry name" value="C_TYPE_LECTIN_2"/>
    <property type="match status" value="1"/>
</dbReference>
<sequence length="107" mass="12297">MAKNTKHKNSELYVPNLAKLGSLNARLGYQVHPCRPSNAFLWYRNDCNNKGGSLVIIKDQQTQQFIMASLGYLGNSKQGIWIGLSDSRKELQWEWVNGVFIFNFLIY</sequence>
<dbReference type="InterPro" id="IPR001304">
    <property type="entry name" value="C-type_lectin-like"/>
</dbReference>
<dbReference type="AlphaFoldDB" id="A0A9D4I9K5"/>
<dbReference type="SUPFAM" id="SSF56436">
    <property type="entry name" value="C-type lectin-like"/>
    <property type="match status" value="1"/>
</dbReference>
<name>A0A9D4I9K5_DREPO</name>
<accession>A0A9D4I9K5</accession>
<protein>
    <recommendedName>
        <fullName evidence="1">C-type lectin domain-containing protein</fullName>
    </recommendedName>
</protein>
<proteinExistence type="predicted"/>
<comment type="caution">
    <text evidence="2">The sequence shown here is derived from an EMBL/GenBank/DDBJ whole genome shotgun (WGS) entry which is preliminary data.</text>
</comment>
<dbReference type="EMBL" id="JAIWYP010000010">
    <property type="protein sequence ID" value="KAH3753400.1"/>
    <property type="molecule type" value="Genomic_DNA"/>
</dbReference>
<reference evidence="2" key="1">
    <citation type="journal article" date="2019" name="bioRxiv">
        <title>The Genome of the Zebra Mussel, Dreissena polymorpha: A Resource for Invasive Species Research.</title>
        <authorList>
            <person name="McCartney M.A."/>
            <person name="Auch B."/>
            <person name="Kono T."/>
            <person name="Mallez S."/>
            <person name="Zhang Y."/>
            <person name="Obille A."/>
            <person name="Becker A."/>
            <person name="Abrahante J.E."/>
            <person name="Garbe J."/>
            <person name="Badalamenti J.P."/>
            <person name="Herman A."/>
            <person name="Mangelson H."/>
            <person name="Liachko I."/>
            <person name="Sullivan S."/>
            <person name="Sone E.D."/>
            <person name="Koren S."/>
            <person name="Silverstein K.A.T."/>
            <person name="Beckman K.B."/>
            <person name="Gohl D.M."/>
        </authorList>
    </citation>
    <scope>NUCLEOTIDE SEQUENCE</scope>
    <source>
        <strain evidence="2">Duluth1</strain>
        <tissue evidence="2">Whole animal</tissue>
    </source>
</reference>
<dbReference type="Gene3D" id="3.10.100.10">
    <property type="entry name" value="Mannose-Binding Protein A, subunit A"/>
    <property type="match status" value="1"/>
</dbReference>
<evidence type="ECO:0000259" key="1">
    <source>
        <dbReference type="PROSITE" id="PS50041"/>
    </source>
</evidence>
<dbReference type="InterPro" id="IPR016187">
    <property type="entry name" value="CTDL_fold"/>
</dbReference>
<reference evidence="2" key="2">
    <citation type="submission" date="2020-11" db="EMBL/GenBank/DDBJ databases">
        <authorList>
            <person name="McCartney M.A."/>
            <person name="Auch B."/>
            <person name="Kono T."/>
            <person name="Mallez S."/>
            <person name="Becker A."/>
            <person name="Gohl D.M."/>
            <person name="Silverstein K.A.T."/>
            <person name="Koren S."/>
            <person name="Bechman K.B."/>
            <person name="Herman A."/>
            <person name="Abrahante J.E."/>
            <person name="Garbe J."/>
        </authorList>
    </citation>
    <scope>NUCLEOTIDE SEQUENCE</scope>
    <source>
        <strain evidence="2">Duluth1</strain>
        <tissue evidence="2">Whole animal</tissue>
    </source>
</reference>
<organism evidence="2 3">
    <name type="scientific">Dreissena polymorpha</name>
    <name type="common">Zebra mussel</name>
    <name type="synonym">Mytilus polymorpha</name>
    <dbReference type="NCBI Taxonomy" id="45954"/>
    <lineage>
        <taxon>Eukaryota</taxon>
        <taxon>Metazoa</taxon>
        <taxon>Spiralia</taxon>
        <taxon>Lophotrochozoa</taxon>
        <taxon>Mollusca</taxon>
        <taxon>Bivalvia</taxon>
        <taxon>Autobranchia</taxon>
        <taxon>Heteroconchia</taxon>
        <taxon>Euheterodonta</taxon>
        <taxon>Imparidentia</taxon>
        <taxon>Neoheterodontei</taxon>
        <taxon>Myida</taxon>
        <taxon>Dreissenoidea</taxon>
        <taxon>Dreissenidae</taxon>
        <taxon>Dreissena</taxon>
    </lineage>
</organism>
<dbReference type="Pfam" id="PF00059">
    <property type="entry name" value="Lectin_C"/>
    <property type="match status" value="1"/>
</dbReference>
<evidence type="ECO:0000313" key="2">
    <source>
        <dbReference type="EMBL" id="KAH3753400.1"/>
    </source>
</evidence>
<feature type="domain" description="C-type lectin" evidence="1">
    <location>
        <begin position="47"/>
        <end position="107"/>
    </location>
</feature>
<dbReference type="Proteomes" id="UP000828390">
    <property type="component" value="Unassembled WGS sequence"/>
</dbReference>
<dbReference type="InterPro" id="IPR016186">
    <property type="entry name" value="C-type_lectin-like/link_sf"/>
</dbReference>
<keyword evidence="3" id="KW-1185">Reference proteome</keyword>
<gene>
    <name evidence="2" type="ORF">DPMN_188036</name>
</gene>